<gene>
    <name evidence="2" type="ORF">R3W88_026942</name>
</gene>
<feature type="compositionally biased region" description="Polar residues" evidence="1">
    <location>
        <begin position="1"/>
        <end position="32"/>
    </location>
</feature>
<sequence length="159" mass="17013">MGGSSHSTSRTTNATTQSSQPSSICAGTTVVQRPTKKKVQRPYSFASFAAATGGNRKPTTGFGVYSDPTTAAQPYYDLTLSYTLFLLLQPGTSSKKILHGPMKLKSASPTNIDIGFKPCGLKWKIKDTVSTSQLQQMKANKKNKGSCEPPRSSSFGNLL</sequence>
<reference evidence="2 3" key="1">
    <citation type="submission" date="2023-10" db="EMBL/GenBank/DDBJ databases">
        <title>Genome-Wide Identification Analysis in wild type Solanum Pinnatisectum Reveals Some Genes Defensing Phytophthora Infestans.</title>
        <authorList>
            <person name="Sun C."/>
        </authorList>
    </citation>
    <scope>NUCLEOTIDE SEQUENCE [LARGE SCALE GENOMIC DNA]</scope>
    <source>
        <strain evidence="2">LQN</strain>
        <tissue evidence="2">Leaf</tissue>
    </source>
</reference>
<keyword evidence="3" id="KW-1185">Reference proteome</keyword>
<feature type="region of interest" description="Disordered" evidence="1">
    <location>
        <begin position="1"/>
        <end position="36"/>
    </location>
</feature>
<comment type="caution">
    <text evidence="2">The sequence shown here is derived from an EMBL/GenBank/DDBJ whole genome shotgun (WGS) entry which is preliminary data.</text>
</comment>
<evidence type="ECO:0000313" key="3">
    <source>
        <dbReference type="Proteomes" id="UP001311915"/>
    </source>
</evidence>
<dbReference type="AlphaFoldDB" id="A0AAV9LFF7"/>
<proteinExistence type="predicted"/>
<dbReference type="Proteomes" id="UP001311915">
    <property type="component" value="Unassembled WGS sequence"/>
</dbReference>
<accession>A0AAV9LFF7</accession>
<feature type="region of interest" description="Disordered" evidence="1">
    <location>
        <begin position="138"/>
        <end position="159"/>
    </location>
</feature>
<evidence type="ECO:0000256" key="1">
    <source>
        <dbReference type="SAM" id="MobiDB-lite"/>
    </source>
</evidence>
<evidence type="ECO:0000313" key="2">
    <source>
        <dbReference type="EMBL" id="KAK4724163.1"/>
    </source>
</evidence>
<name>A0AAV9LFF7_9SOLN</name>
<organism evidence="2 3">
    <name type="scientific">Solanum pinnatisectum</name>
    <name type="common">tansyleaf nightshade</name>
    <dbReference type="NCBI Taxonomy" id="50273"/>
    <lineage>
        <taxon>Eukaryota</taxon>
        <taxon>Viridiplantae</taxon>
        <taxon>Streptophyta</taxon>
        <taxon>Embryophyta</taxon>
        <taxon>Tracheophyta</taxon>
        <taxon>Spermatophyta</taxon>
        <taxon>Magnoliopsida</taxon>
        <taxon>eudicotyledons</taxon>
        <taxon>Gunneridae</taxon>
        <taxon>Pentapetalae</taxon>
        <taxon>asterids</taxon>
        <taxon>lamiids</taxon>
        <taxon>Solanales</taxon>
        <taxon>Solanaceae</taxon>
        <taxon>Solanoideae</taxon>
        <taxon>Solaneae</taxon>
        <taxon>Solanum</taxon>
    </lineage>
</organism>
<dbReference type="EMBL" id="JAWPEI010000006">
    <property type="protein sequence ID" value="KAK4724163.1"/>
    <property type="molecule type" value="Genomic_DNA"/>
</dbReference>
<protein>
    <submittedName>
        <fullName evidence="2">Uncharacterized protein</fullName>
    </submittedName>
</protein>